<comment type="subcellular location">
    <subcellularLocation>
        <location evidence="1">Endoplasmic reticulum membrane</location>
        <topology evidence="1">Multi-pass membrane protein</topology>
    </subcellularLocation>
</comment>
<protein>
    <submittedName>
        <fullName evidence="7">Uncharacterized protein</fullName>
    </submittedName>
</protein>
<evidence type="ECO:0000256" key="6">
    <source>
        <dbReference type="SAM" id="Phobius"/>
    </source>
</evidence>
<evidence type="ECO:0000313" key="7">
    <source>
        <dbReference type="EMBL" id="KAK3944139.1"/>
    </source>
</evidence>
<evidence type="ECO:0000313" key="8">
    <source>
        <dbReference type="Proteomes" id="UP001303473"/>
    </source>
</evidence>
<sequence>MNGYRHMNAAEREKMSALDRFSKWLQLKIYQLEVTLSVYMFTPVEKFIFYSVLFLLTSLTFIATVLYLPQHLRFIINRAWFYMHGDGHDLVDVAKQSASLAGTKLQTAAEGIAKATARVLREL</sequence>
<proteinExistence type="predicted"/>
<evidence type="ECO:0000256" key="3">
    <source>
        <dbReference type="ARBA" id="ARBA00022824"/>
    </source>
</evidence>
<keyword evidence="2 6" id="KW-0812">Transmembrane</keyword>
<feature type="transmembrane region" description="Helical" evidence="6">
    <location>
        <begin position="47"/>
        <end position="68"/>
    </location>
</feature>
<dbReference type="InterPro" id="IPR024512">
    <property type="entry name" value="Ser_palmitoyltrfase_ssu-like"/>
</dbReference>
<dbReference type="AlphaFoldDB" id="A0AAN6NE89"/>
<dbReference type="Pfam" id="PF11779">
    <property type="entry name" value="SPT_ssu-like"/>
    <property type="match status" value="1"/>
</dbReference>
<comment type="caution">
    <text evidence="7">The sequence shown here is derived from an EMBL/GenBank/DDBJ whole genome shotgun (WGS) entry which is preliminary data.</text>
</comment>
<keyword evidence="8" id="KW-1185">Reference proteome</keyword>
<name>A0AAN6NE89_9PEZI</name>
<reference evidence="8" key="1">
    <citation type="journal article" date="2023" name="Mol. Phylogenet. Evol.">
        <title>Genome-scale phylogeny and comparative genomics of the fungal order Sordariales.</title>
        <authorList>
            <person name="Hensen N."/>
            <person name="Bonometti L."/>
            <person name="Westerberg I."/>
            <person name="Brannstrom I.O."/>
            <person name="Guillou S."/>
            <person name="Cros-Aarteil S."/>
            <person name="Calhoun S."/>
            <person name="Haridas S."/>
            <person name="Kuo A."/>
            <person name="Mondo S."/>
            <person name="Pangilinan J."/>
            <person name="Riley R."/>
            <person name="LaButti K."/>
            <person name="Andreopoulos B."/>
            <person name="Lipzen A."/>
            <person name="Chen C."/>
            <person name="Yan M."/>
            <person name="Daum C."/>
            <person name="Ng V."/>
            <person name="Clum A."/>
            <person name="Steindorff A."/>
            <person name="Ohm R.A."/>
            <person name="Martin F."/>
            <person name="Silar P."/>
            <person name="Natvig D.O."/>
            <person name="Lalanne C."/>
            <person name="Gautier V."/>
            <person name="Ament-Velasquez S.L."/>
            <person name="Kruys A."/>
            <person name="Hutchinson M.I."/>
            <person name="Powell A.J."/>
            <person name="Barry K."/>
            <person name="Miller A.N."/>
            <person name="Grigoriev I.V."/>
            <person name="Debuchy R."/>
            <person name="Gladieux P."/>
            <person name="Hiltunen Thoren M."/>
            <person name="Johannesson H."/>
        </authorList>
    </citation>
    <scope>NUCLEOTIDE SEQUENCE [LARGE SCALE GENOMIC DNA]</scope>
    <source>
        <strain evidence="8">CBS 340.73</strain>
    </source>
</reference>
<organism evidence="7 8">
    <name type="scientific">Diplogelasinospora grovesii</name>
    <dbReference type="NCBI Taxonomy" id="303347"/>
    <lineage>
        <taxon>Eukaryota</taxon>
        <taxon>Fungi</taxon>
        <taxon>Dikarya</taxon>
        <taxon>Ascomycota</taxon>
        <taxon>Pezizomycotina</taxon>
        <taxon>Sordariomycetes</taxon>
        <taxon>Sordariomycetidae</taxon>
        <taxon>Sordariales</taxon>
        <taxon>Diplogelasinosporaceae</taxon>
        <taxon>Diplogelasinospora</taxon>
    </lineage>
</organism>
<keyword evidence="3" id="KW-0256">Endoplasmic reticulum</keyword>
<keyword evidence="5 6" id="KW-0472">Membrane</keyword>
<evidence type="ECO:0000256" key="1">
    <source>
        <dbReference type="ARBA" id="ARBA00004477"/>
    </source>
</evidence>
<dbReference type="GO" id="GO:0005789">
    <property type="term" value="C:endoplasmic reticulum membrane"/>
    <property type="evidence" value="ECO:0007669"/>
    <property type="project" value="UniProtKB-SubCell"/>
</dbReference>
<evidence type="ECO:0000256" key="5">
    <source>
        <dbReference type="ARBA" id="ARBA00023136"/>
    </source>
</evidence>
<dbReference type="Proteomes" id="UP001303473">
    <property type="component" value="Unassembled WGS sequence"/>
</dbReference>
<accession>A0AAN6NE89</accession>
<gene>
    <name evidence="7" type="ORF">QBC46DRAFT_337870</name>
</gene>
<dbReference type="EMBL" id="MU853761">
    <property type="protein sequence ID" value="KAK3944139.1"/>
    <property type="molecule type" value="Genomic_DNA"/>
</dbReference>
<keyword evidence="4 6" id="KW-1133">Transmembrane helix</keyword>
<evidence type="ECO:0000256" key="2">
    <source>
        <dbReference type="ARBA" id="ARBA00022692"/>
    </source>
</evidence>
<evidence type="ECO:0000256" key="4">
    <source>
        <dbReference type="ARBA" id="ARBA00022989"/>
    </source>
</evidence>